<evidence type="ECO:0000256" key="2">
    <source>
        <dbReference type="ARBA" id="ARBA00007695"/>
    </source>
</evidence>
<keyword evidence="5" id="KW-0732">Signal</keyword>
<sequence>MFPSNRLKRLVTVTNVLLVVFSPFTTASVGRSWTLYHAIVDGTSEPDFTVRGQVTLSLKDPNEVSTKKDKTLSSIKGKDTDSPFLVELQHTEEKISSNFMQQILKEDSFYQLKLVPNDSGSTPSILSTVPACQLRRANFRDEFVLTLGSDAQAISMTYIPLVSPLAPASCSHYEASDHDKEFTFHSRLSAETTVPGMTLKTILPEYQPPPGLSFLKGAHLHVQEAMGTQKQGQEQDNSFPYGFMRRYWYILLPLFLMNFMSAGPSPEQGGAEGASEGTPTAGAGAPKRRGKRD</sequence>
<gene>
    <name evidence="10" type="ORF">FisN_18Lh206</name>
</gene>
<evidence type="ECO:0000256" key="4">
    <source>
        <dbReference type="ARBA" id="ARBA00022692"/>
    </source>
</evidence>
<dbReference type="GO" id="GO:0005789">
    <property type="term" value="C:endoplasmic reticulum membrane"/>
    <property type="evidence" value="ECO:0007669"/>
    <property type="project" value="UniProtKB-SubCell"/>
</dbReference>
<keyword evidence="4" id="KW-0812">Transmembrane</keyword>
<keyword evidence="7" id="KW-1133">Transmembrane helix</keyword>
<evidence type="ECO:0000256" key="9">
    <source>
        <dbReference type="SAM" id="MobiDB-lite"/>
    </source>
</evidence>
<proteinExistence type="inferred from homology"/>
<evidence type="ECO:0000256" key="7">
    <source>
        <dbReference type="ARBA" id="ARBA00022989"/>
    </source>
</evidence>
<dbReference type="PANTHER" id="PTHR21397">
    <property type="entry name" value="CHROMATIN COMPLEXES SUBUNIT BAP18-RELATED"/>
    <property type="match status" value="1"/>
</dbReference>
<evidence type="ECO:0000256" key="8">
    <source>
        <dbReference type="ARBA" id="ARBA00023136"/>
    </source>
</evidence>
<comment type="similarity">
    <text evidence="2">Belongs to the EMC10 family.</text>
</comment>
<comment type="subcellular location">
    <subcellularLocation>
        <location evidence="1">Endoplasmic reticulum membrane</location>
        <topology evidence="1">Single-pass type I membrane protein</topology>
    </subcellularLocation>
</comment>
<keyword evidence="8" id="KW-0472">Membrane</keyword>
<dbReference type="CDD" id="cd22209">
    <property type="entry name" value="EMC10"/>
    <property type="match status" value="1"/>
</dbReference>
<reference evidence="10 11" key="1">
    <citation type="journal article" date="2015" name="Plant Cell">
        <title>Oil accumulation by the oleaginous diatom Fistulifera solaris as revealed by the genome and transcriptome.</title>
        <authorList>
            <person name="Tanaka T."/>
            <person name="Maeda Y."/>
            <person name="Veluchamy A."/>
            <person name="Tanaka M."/>
            <person name="Abida H."/>
            <person name="Marechal E."/>
            <person name="Bowler C."/>
            <person name="Muto M."/>
            <person name="Sunaga Y."/>
            <person name="Tanaka M."/>
            <person name="Yoshino T."/>
            <person name="Taniguchi T."/>
            <person name="Fukuda Y."/>
            <person name="Nemoto M."/>
            <person name="Matsumoto M."/>
            <person name="Wong P.S."/>
            <person name="Aburatani S."/>
            <person name="Fujibuchi W."/>
        </authorList>
    </citation>
    <scope>NUCLEOTIDE SEQUENCE [LARGE SCALE GENOMIC DNA]</scope>
    <source>
        <strain evidence="10 11">JPCC DA0580</strain>
    </source>
</reference>
<organism evidence="10 11">
    <name type="scientific">Fistulifera solaris</name>
    <name type="common">Oleaginous diatom</name>
    <dbReference type="NCBI Taxonomy" id="1519565"/>
    <lineage>
        <taxon>Eukaryota</taxon>
        <taxon>Sar</taxon>
        <taxon>Stramenopiles</taxon>
        <taxon>Ochrophyta</taxon>
        <taxon>Bacillariophyta</taxon>
        <taxon>Bacillariophyceae</taxon>
        <taxon>Bacillariophycidae</taxon>
        <taxon>Naviculales</taxon>
        <taxon>Naviculaceae</taxon>
        <taxon>Fistulifera</taxon>
    </lineage>
</organism>
<dbReference type="AlphaFoldDB" id="A0A1Z5JUK9"/>
<keyword evidence="6" id="KW-0256">Endoplasmic reticulum</keyword>
<evidence type="ECO:0000256" key="5">
    <source>
        <dbReference type="ARBA" id="ARBA00022729"/>
    </source>
</evidence>
<dbReference type="EMBL" id="BDSP01000118">
    <property type="protein sequence ID" value="GAX17556.1"/>
    <property type="molecule type" value="Genomic_DNA"/>
</dbReference>
<feature type="region of interest" description="Disordered" evidence="9">
    <location>
        <begin position="263"/>
        <end position="293"/>
    </location>
</feature>
<evidence type="ECO:0000256" key="1">
    <source>
        <dbReference type="ARBA" id="ARBA00004115"/>
    </source>
</evidence>
<evidence type="ECO:0000256" key="6">
    <source>
        <dbReference type="ARBA" id="ARBA00022824"/>
    </source>
</evidence>
<evidence type="ECO:0000256" key="3">
    <source>
        <dbReference type="ARBA" id="ARBA00020105"/>
    </source>
</evidence>
<comment type="caution">
    <text evidence="10">The sequence shown here is derived from an EMBL/GenBank/DDBJ whole genome shotgun (WGS) entry which is preliminary data.</text>
</comment>
<dbReference type="OrthoDB" id="1894652at2759"/>
<dbReference type="InParanoid" id="A0A1Z5JUK9"/>
<evidence type="ECO:0000313" key="10">
    <source>
        <dbReference type="EMBL" id="GAX17556.1"/>
    </source>
</evidence>
<name>A0A1Z5JUK9_FISSO</name>
<dbReference type="Proteomes" id="UP000198406">
    <property type="component" value="Unassembled WGS sequence"/>
</dbReference>
<evidence type="ECO:0000313" key="11">
    <source>
        <dbReference type="Proteomes" id="UP000198406"/>
    </source>
</evidence>
<protein>
    <recommendedName>
        <fullName evidence="3">ER membrane protein complex subunit 10</fullName>
    </recommendedName>
</protein>
<keyword evidence="11" id="KW-1185">Reference proteome</keyword>
<accession>A0A1Z5JUK9</accession>
<dbReference type="PANTHER" id="PTHR21397:SF4">
    <property type="entry name" value="ER MEMBRANE PROTEIN COMPLEX SUBUNIT 10"/>
    <property type="match status" value="1"/>
</dbReference>